<name>A0A2Z2KGQ7_9BACL</name>
<dbReference type="Proteomes" id="UP000249890">
    <property type="component" value="Chromosome"/>
</dbReference>
<dbReference type="KEGG" id="pdh:B9T62_17380"/>
<proteinExistence type="predicted"/>
<accession>A0A2Z2KGQ7</accession>
<sequence length="90" mass="10358">MGSLLEKLFYGNIRPDERIHPVNPEYKLLNEKISKTIESYHKKLSAEEYDQLEKLIDLLGQTTSMYSAAAYTDGFRMGALMMIEVLGERI</sequence>
<keyword evidence="2" id="KW-1185">Reference proteome</keyword>
<evidence type="ECO:0000313" key="1">
    <source>
        <dbReference type="EMBL" id="ASA22403.1"/>
    </source>
</evidence>
<organism evidence="1 2">
    <name type="scientific">Paenibacillus donghaensis</name>
    <dbReference type="NCBI Taxonomy" id="414771"/>
    <lineage>
        <taxon>Bacteria</taxon>
        <taxon>Bacillati</taxon>
        <taxon>Bacillota</taxon>
        <taxon>Bacilli</taxon>
        <taxon>Bacillales</taxon>
        <taxon>Paenibacillaceae</taxon>
        <taxon>Paenibacillus</taxon>
    </lineage>
</organism>
<protein>
    <submittedName>
        <fullName evidence="1">Uncharacterized protein</fullName>
    </submittedName>
</protein>
<gene>
    <name evidence="1" type="ORF">B9T62_17380</name>
</gene>
<dbReference type="InterPro" id="IPR049215">
    <property type="entry name" value="DUF6809"/>
</dbReference>
<reference evidence="1 2" key="1">
    <citation type="submission" date="2017-06" db="EMBL/GenBank/DDBJ databases">
        <title>Complete genome sequence of Paenibacillus donghaensis KCTC 13049T isolated from East Sea sediment, South Korea.</title>
        <authorList>
            <person name="Jung B.K."/>
            <person name="Hong S.-J."/>
            <person name="Shin J.-H."/>
        </authorList>
    </citation>
    <scope>NUCLEOTIDE SEQUENCE [LARGE SCALE GENOMIC DNA]</scope>
    <source>
        <strain evidence="1 2">KCTC 13049</strain>
    </source>
</reference>
<dbReference type="AlphaFoldDB" id="A0A2Z2KGQ7"/>
<dbReference type="Pfam" id="PF20648">
    <property type="entry name" value="DUF6809"/>
    <property type="match status" value="1"/>
</dbReference>
<dbReference type="EMBL" id="CP021780">
    <property type="protein sequence ID" value="ASA22403.1"/>
    <property type="molecule type" value="Genomic_DNA"/>
</dbReference>
<evidence type="ECO:0000313" key="2">
    <source>
        <dbReference type="Proteomes" id="UP000249890"/>
    </source>
</evidence>
<dbReference type="RefSeq" id="WP_087916402.1">
    <property type="nucleotide sequence ID" value="NZ_CP021780.1"/>
</dbReference>
<dbReference type="OrthoDB" id="9795830at2"/>